<proteinExistence type="predicted"/>
<feature type="coiled-coil region" evidence="1">
    <location>
        <begin position="91"/>
        <end position="153"/>
    </location>
</feature>
<dbReference type="AlphaFoldDB" id="A0A1D8PNZ6"/>
<dbReference type="EMBL" id="CP017627">
    <property type="protein sequence ID" value="AOW29860.1"/>
    <property type="molecule type" value="Genomic_DNA"/>
</dbReference>
<reference evidence="3 4" key="3">
    <citation type="journal article" date="2013" name="Genome Biol.">
        <title>Assembly of a phased diploid Candida albicans genome facilitates allele-specific measurements and provides a simple model for repeat and indel structure.</title>
        <authorList>
            <person name="Muzzey D."/>
            <person name="Schwartz K."/>
            <person name="Weissman J.S."/>
            <person name="Sherlock G."/>
        </authorList>
    </citation>
    <scope>NUCLEOTIDE SEQUENCE [LARGE SCALE GENOMIC DNA]</scope>
    <source>
        <strain evidence="4">SC5314 / ATCC MYA-2876</strain>
    </source>
</reference>
<name>A0A1D8PNZ6_CANAL</name>
<evidence type="ECO:0000313" key="2">
    <source>
        <dbReference type="CGD" id="CAL0000187675"/>
    </source>
</evidence>
<evidence type="ECO:0000313" key="3">
    <source>
        <dbReference type="EMBL" id="AOW29860.1"/>
    </source>
</evidence>
<accession>A0A1D8PNZ6</accession>
<dbReference type="CGD" id="CAL0000187675">
    <property type="gene designation" value="orf19.11422"/>
</dbReference>
<evidence type="ECO:0000256" key="1">
    <source>
        <dbReference type="SAM" id="Coils"/>
    </source>
</evidence>
<dbReference type="RefSeq" id="XP_721849.1">
    <property type="nucleotide sequence ID" value="XM_716756.1"/>
</dbReference>
<keyword evidence="1" id="KW-0175">Coiled coil</keyword>
<dbReference type="SMR" id="A0A1D8PNZ6"/>
<dbReference type="GeneID" id="3636509"/>
<dbReference type="Proteomes" id="UP000000559">
    <property type="component" value="Chromosome 5"/>
</dbReference>
<dbReference type="eggNOG" id="ENOG502RQ36">
    <property type="taxonomic scope" value="Eukaryota"/>
</dbReference>
<gene>
    <name evidence="3" type="ordered locus">CAALFM_C504540CA</name>
    <name evidence="2" type="ordered locus">orf19.11422</name>
</gene>
<keyword evidence="4" id="KW-1185">Reference proteome</keyword>
<dbReference type="KEGG" id="cal:CAALFM_C504540CA"/>
<organism evidence="3 4">
    <name type="scientific">Candida albicans (strain SC5314 / ATCC MYA-2876)</name>
    <name type="common">Yeast</name>
    <dbReference type="NCBI Taxonomy" id="237561"/>
    <lineage>
        <taxon>Eukaryota</taxon>
        <taxon>Fungi</taxon>
        <taxon>Dikarya</taxon>
        <taxon>Ascomycota</taxon>
        <taxon>Saccharomycotina</taxon>
        <taxon>Pichiomycetes</taxon>
        <taxon>Debaryomycetaceae</taxon>
        <taxon>Candida/Lodderomyces clade</taxon>
        <taxon>Candida</taxon>
    </lineage>
</organism>
<dbReference type="VEuPathDB" id="FungiDB:C5_04540C_A"/>
<protein>
    <submittedName>
        <fullName evidence="3">Uncharacterized protein</fullName>
    </submittedName>
</protein>
<dbReference type="OrthoDB" id="4081346at2759"/>
<evidence type="ECO:0000313" key="4">
    <source>
        <dbReference type="Proteomes" id="UP000000559"/>
    </source>
</evidence>
<reference evidence="3 4" key="2">
    <citation type="journal article" date="2007" name="Genome Biol.">
        <title>Assembly of the Candida albicans genome into sixteen supercontigs aligned on the eight chromosomes.</title>
        <authorList>
            <person name="van het Hoog M."/>
            <person name="Rast T.J."/>
            <person name="Martchenko M."/>
            <person name="Grindle S."/>
            <person name="Dignard D."/>
            <person name="Hogues H."/>
            <person name="Cuomo C."/>
            <person name="Berriman M."/>
            <person name="Scherer S."/>
            <person name="Magee B.B."/>
            <person name="Whiteway M."/>
            <person name="Chibana H."/>
            <person name="Nantel A."/>
            <person name="Magee P.T."/>
        </authorList>
    </citation>
    <scope>GENOME REANNOTATION</scope>
    <source>
        <strain evidence="4">SC5314 / ATCC MYA-2876</strain>
    </source>
</reference>
<reference evidence="3 4" key="1">
    <citation type="journal article" date="2004" name="Proc. Natl. Acad. Sci. U.S.A.">
        <title>The diploid genome sequence of Candida albicans.</title>
        <authorList>
            <person name="Jones T."/>
            <person name="Federspiel N.A."/>
            <person name="Chibana H."/>
            <person name="Dungan J."/>
            <person name="Kalman S."/>
            <person name="Magee B.B."/>
            <person name="Newport G."/>
            <person name="Thorstenson Y.R."/>
            <person name="Agabian N."/>
            <person name="Magee P.T."/>
            <person name="Davis R.W."/>
            <person name="Scherer S."/>
        </authorList>
    </citation>
    <scope>NUCLEOTIDE SEQUENCE [LARGE SCALE GENOMIC DNA]</scope>
    <source>
        <strain evidence="4">SC5314 / ATCC MYA-2876</strain>
    </source>
</reference>
<sequence length="300" mass="35059">MSDELGKVCDEILDETLLKFHKYGIPKVKSSSQQSASNVKQLEHKYYHLYKKLNHKLNHLLYLNKLQELNQKSNQTELDTRLKAIKDQMGIESNQELLDFLKLQNNEIKTEKLLLQYLLMIEPILKSTHQSDLNQSEQRISNMLNELYNYDENDTGLVFQKIANSKNQNDLQSGNYNLIKNVVKPILDGLGELNKTLMTLNKEYVSKKQAQVENDPEEGAKRKQYYELVRKWRELENMVTEIPVLISDLPINWYDDPTLLQIMQEVDEIQIKLNTYQSIINEDTISAYSTTELLALEFPC</sequence>
<dbReference type="InParanoid" id="A0A1D8PNZ6"/>